<name>A0A2G9UJK2_TELCI</name>
<gene>
    <name evidence="1" type="ORF">TELCIR_07826</name>
</gene>
<dbReference type="Proteomes" id="UP000230423">
    <property type="component" value="Unassembled WGS sequence"/>
</dbReference>
<evidence type="ECO:0000313" key="2">
    <source>
        <dbReference type="Proteomes" id="UP000230423"/>
    </source>
</evidence>
<accession>A0A2G9UJK2</accession>
<evidence type="ECO:0000313" key="1">
    <source>
        <dbReference type="EMBL" id="PIO70323.1"/>
    </source>
</evidence>
<dbReference type="OrthoDB" id="5839780at2759"/>
<keyword evidence="2" id="KW-1185">Reference proteome</keyword>
<sequence length="62" mass="7588">MYGVTRSRSVSDLAGYYRYSDRYKPQWHTVYQTIPYKWRRDWDLILFAGLALDISWAWVEHV</sequence>
<dbReference type="AlphaFoldDB" id="A0A2G9UJK2"/>
<dbReference type="EMBL" id="KZ346312">
    <property type="protein sequence ID" value="PIO70323.1"/>
    <property type="molecule type" value="Genomic_DNA"/>
</dbReference>
<reference evidence="1 2" key="1">
    <citation type="submission" date="2015-09" db="EMBL/GenBank/DDBJ databases">
        <title>Draft genome of the parasitic nematode Teladorsagia circumcincta isolate WARC Sus (inbred).</title>
        <authorList>
            <person name="Mitreva M."/>
        </authorList>
    </citation>
    <scope>NUCLEOTIDE SEQUENCE [LARGE SCALE GENOMIC DNA]</scope>
    <source>
        <strain evidence="1 2">S</strain>
    </source>
</reference>
<organism evidence="1 2">
    <name type="scientific">Teladorsagia circumcincta</name>
    <name type="common">Brown stomach worm</name>
    <name type="synonym">Ostertagia circumcincta</name>
    <dbReference type="NCBI Taxonomy" id="45464"/>
    <lineage>
        <taxon>Eukaryota</taxon>
        <taxon>Metazoa</taxon>
        <taxon>Ecdysozoa</taxon>
        <taxon>Nematoda</taxon>
        <taxon>Chromadorea</taxon>
        <taxon>Rhabditida</taxon>
        <taxon>Rhabditina</taxon>
        <taxon>Rhabditomorpha</taxon>
        <taxon>Strongyloidea</taxon>
        <taxon>Trichostrongylidae</taxon>
        <taxon>Teladorsagia</taxon>
    </lineage>
</organism>
<protein>
    <submittedName>
        <fullName evidence="1">Uncharacterized protein</fullName>
    </submittedName>
</protein>
<proteinExistence type="predicted"/>